<dbReference type="AlphaFoldDB" id="A0A843W352"/>
<accession>A0A843W352</accession>
<feature type="non-terminal residue" evidence="1">
    <location>
        <position position="1"/>
    </location>
</feature>
<sequence>MERSRTTGGAVRWCTPPVAQATGGVHHWWDSPVGPTVRRRTGCARGPHGMRAWAPRRPCARDLHGPVVHTIGGVPTGGIHHRDHCPVVYTTVASPWGARPLP</sequence>
<reference evidence="1" key="1">
    <citation type="submission" date="2017-07" db="EMBL/GenBank/DDBJ databases">
        <title>Taro Niue Genome Assembly and Annotation.</title>
        <authorList>
            <person name="Atibalentja N."/>
            <person name="Keating K."/>
            <person name="Fields C.J."/>
        </authorList>
    </citation>
    <scope>NUCLEOTIDE SEQUENCE</scope>
    <source>
        <strain evidence="1">Niue_2</strain>
        <tissue evidence="1">Leaf</tissue>
    </source>
</reference>
<gene>
    <name evidence="1" type="ORF">Taro_032179</name>
</gene>
<name>A0A843W352_COLES</name>
<comment type="caution">
    <text evidence="1">The sequence shown here is derived from an EMBL/GenBank/DDBJ whole genome shotgun (WGS) entry which is preliminary data.</text>
</comment>
<keyword evidence="2" id="KW-1185">Reference proteome</keyword>
<evidence type="ECO:0000313" key="2">
    <source>
        <dbReference type="Proteomes" id="UP000652761"/>
    </source>
</evidence>
<dbReference type="Proteomes" id="UP000652761">
    <property type="component" value="Unassembled WGS sequence"/>
</dbReference>
<protein>
    <submittedName>
        <fullName evidence="1">Uncharacterized protein</fullName>
    </submittedName>
</protein>
<proteinExistence type="predicted"/>
<organism evidence="1 2">
    <name type="scientific">Colocasia esculenta</name>
    <name type="common">Wild taro</name>
    <name type="synonym">Arum esculentum</name>
    <dbReference type="NCBI Taxonomy" id="4460"/>
    <lineage>
        <taxon>Eukaryota</taxon>
        <taxon>Viridiplantae</taxon>
        <taxon>Streptophyta</taxon>
        <taxon>Embryophyta</taxon>
        <taxon>Tracheophyta</taxon>
        <taxon>Spermatophyta</taxon>
        <taxon>Magnoliopsida</taxon>
        <taxon>Liliopsida</taxon>
        <taxon>Araceae</taxon>
        <taxon>Aroideae</taxon>
        <taxon>Colocasieae</taxon>
        <taxon>Colocasia</taxon>
    </lineage>
</organism>
<dbReference type="EMBL" id="NMUH01002354">
    <property type="protein sequence ID" value="MQL99454.1"/>
    <property type="molecule type" value="Genomic_DNA"/>
</dbReference>
<evidence type="ECO:0000313" key="1">
    <source>
        <dbReference type="EMBL" id="MQL99454.1"/>
    </source>
</evidence>